<reference evidence="8 9" key="1">
    <citation type="submission" date="2018-01" db="EMBL/GenBank/DDBJ databases">
        <title>Genomic Encyclopedia of Type Strains, Phase III (KMG-III): the genomes of soil and plant-associated and newly described type strains.</title>
        <authorList>
            <person name="Whitman W."/>
        </authorList>
    </citation>
    <scope>NUCLEOTIDE SEQUENCE [LARGE SCALE GENOMIC DNA]</scope>
    <source>
        <strain evidence="8 9">1131</strain>
    </source>
</reference>
<evidence type="ECO:0000256" key="2">
    <source>
        <dbReference type="ARBA" id="ARBA00005568"/>
    </source>
</evidence>
<protein>
    <submittedName>
        <fullName evidence="8">4-hydroxy-2-oxoheptanedioate aldolase</fullName>
    </submittedName>
</protein>
<dbReference type="InterPro" id="IPR005000">
    <property type="entry name" value="Aldolase/citrate-lyase_domain"/>
</dbReference>
<dbReference type="RefSeq" id="WP_210202288.1">
    <property type="nucleotide sequence ID" value="NZ_PQFZ01000002.1"/>
</dbReference>
<dbReference type="InterPro" id="IPR040442">
    <property type="entry name" value="Pyrv_kinase-like_dom_sf"/>
</dbReference>
<sequence length="255" mass="27317">MADVRTNRFKRDLGKRQMLGIFSTLASPTLTELFAQVGFDWILIDTEHSPNEPGDVVAQLQAMSALPAEAIIRPAWNDMVLVKRVLDLGAQTLLFPYVQNAEEAARAVSYTRYPPHGVRGVSGSSRAAAYGLIPDYFAKVQQEICVIVQIETIEALADIEKIAAVDGVDAVFIGPADLAASMGHLGNTQAPEVQAAIDDGFRRLKAIGKPAGYLTNNEAEAVRRVAQGINFVGVANDTTIVVRGSKALLSAVKAS</sequence>
<dbReference type="Gene3D" id="3.20.20.60">
    <property type="entry name" value="Phosphoenolpyruvate-binding domains"/>
    <property type="match status" value="1"/>
</dbReference>
<feature type="domain" description="HpcH/HpaI aldolase/citrate lyase" evidence="7">
    <location>
        <begin position="20"/>
        <end position="241"/>
    </location>
</feature>
<comment type="similarity">
    <text evidence="2">Belongs to the HpcH/HpaI aldolase family.</text>
</comment>
<name>A0A2S4MLP8_9HYPH</name>
<proteinExistence type="inferred from homology"/>
<dbReference type="InterPro" id="IPR050251">
    <property type="entry name" value="HpcH-HpaI_aldolase"/>
</dbReference>
<keyword evidence="9" id="KW-1185">Reference proteome</keyword>
<evidence type="ECO:0000256" key="1">
    <source>
        <dbReference type="ARBA" id="ARBA00001968"/>
    </source>
</evidence>
<dbReference type="GO" id="GO:0005737">
    <property type="term" value="C:cytoplasm"/>
    <property type="evidence" value="ECO:0007669"/>
    <property type="project" value="TreeGrafter"/>
</dbReference>
<comment type="caution">
    <text evidence="8">The sequence shown here is derived from an EMBL/GenBank/DDBJ whole genome shotgun (WGS) entry which is preliminary data.</text>
</comment>
<gene>
    <name evidence="8" type="ORF">CYD53_102481</name>
</gene>
<evidence type="ECO:0000259" key="7">
    <source>
        <dbReference type="Pfam" id="PF03328"/>
    </source>
</evidence>
<accession>A0A2S4MLP8</accession>
<evidence type="ECO:0000313" key="8">
    <source>
        <dbReference type="EMBL" id="POR55591.1"/>
    </source>
</evidence>
<dbReference type="FunFam" id="3.20.20.60:FF:000004">
    <property type="entry name" value="5-keto-4-deoxy-D-glucarate aldolase"/>
    <property type="match status" value="1"/>
</dbReference>
<comment type="catalytic activity">
    <reaction evidence="6">
        <text>D-glyceraldehyde + pyruvate = 2-dehydro-3-deoxy-L-galactonate</text>
        <dbReference type="Rhea" id="RHEA:80055"/>
        <dbReference type="ChEBI" id="CHEBI:15361"/>
        <dbReference type="ChEBI" id="CHEBI:17378"/>
        <dbReference type="ChEBI" id="CHEBI:75545"/>
    </reaction>
</comment>
<organism evidence="8 9">
    <name type="scientific">Bosea psychrotolerans</name>
    <dbReference type="NCBI Taxonomy" id="1871628"/>
    <lineage>
        <taxon>Bacteria</taxon>
        <taxon>Pseudomonadati</taxon>
        <taxon>Pseudomonadota</taxon>
        <taxon>Alphaproteobacteria</taxon>
        <taxon>Hyphomicrobiales</taxon>
        <taxon>Boseaceae</taxon>
        <taxon>Bosea</taxon>
    </lineage>
</organism>
<dbReference type="PANTHER" id="PTHR30502:SF4">
    <property type="entry name" value="5-KETO-4-DEOXY-D-GLUCARATE ALDOLASE"/>
    <property type="match status" value="1"/>
</dbReference>
<dbReference type="EMBL" id="PQFZ01000002">
    <property type="protein sequence ID" value="POR55591.1"/>
    <property type="molecule type" value="Genomic_DNA"/>
</dbReference>
<dbReference type="PANTHER" id="PTHR30502">
    <property type="entry name" value="2-KETO-3-DEOXY-L-RHAMNONATE ALDOLASE"/>
    <property type="match status" value="1"/>
</dbReference>
<dbReference type="Pfam" id="PF03328">
    <property type="entry name" value="HpcH_HpaI"/>
    <property type="match status" value="1"/>
</dbReference>
<evidence type="ECO:0000256" key="5">
    <source>
        <dbReference type="ARBA" id="ARBA00023317"/>
    </source>
</evidence>
<evidence type="ECO:0000256" key="6">
    <source>
        <dbReference type="ARBA" id="ARBA00045074"/>
    </source>
</evidence>
<dbReference type="SUPFAM" id="SSF51621">
    <property type="entry name" value="Phosphoenolpyruvate/pyruvate domain"/>
    <property type="match status" value="1"/>
</dbReference>
<keyword evidence="4" id="KW-0456">Lyase</keyword>
<evidence type="ECO:0000256" key="3">
    <source>
        <dbReference type="ARBA" id="ARBA00022723"/>
    </source>
</evidence>
<dbReference type="AlphaFoldDB" id="A0A2S4MLP8"/>
<keyword evidence="5" id="KW-0670">Pyruvate</keyword>
<evidence type="ECO:0000313" key="9">
    <source>
        <dbReference type="Proteomes" id="UP000236919"/>
    </source>
</evidence>
<dbReference type="Proteomes" id="UP000236919">
    <property type="component" value="Unassembled WGS sequence"/>
</dbReference>
<keyword evidence="3" id="KW-0479">Metal-binding</keyword>
<evidence type="ECO:0000256" key="4">
    <source>
        <dbReference type="ARBA" id="ARBA00023239"/>
    </source>
</evidence>
<dbReference type="InterPro" id="IPR015813">
    <property type="entry name" value="Pyrv/PenolPyrv_kinase-like_dom"/>
</dbReference>
<comment type="cofactor">
    <cofactor evidence="1">
        <name>a divalent metal cation</name>
        <dbReference type="ChEBI" id="CHEBI:60240"/>
    </cofactor>
</comment>
<dbReference type="GO" id="GO:0046872">
    <property type="term" value="F:metal ion binding"/>
    <property type="evidence" value="ECO:0007669"/>
    <property type="project" value="UniProtKB-KW"/>
</dbReference>
<dbReference type="GO" id="GO:0016832">
    <property type="term" value="F:aldehyde-lyase activity"/>
    <property type="evidence" value="ECO:0007669"/>
    <property type="project" value="UniProtKB-ARBA"/>
</dbReference>